<name>A0ABY7TSU2_9SPHN</name>
<evidence type="ECO:0000313" key="1">
    <source>
        <dbReference type="EMBL" id="WCT75731.1"/>
    </source>
</evidence>
<dbReference type="InterPro" id="IPR015867">
    <property type="entry name" value="N-reg_PII/ATP_PRibTrfase_C"/>
</dbReference>
<evidence type="ECO:0000313" key="2">
    <source>
        <dbReference type="Proteomes" id="UP001220395"/>
    </source>
</evidence>
<reference evidence="1 2" key="1">
    <citation type="submission" date="2023-02" db="EMBL/GenBank/DDBJ databases">
        <title>Genome sequence of Sphingomonas naphthae.</title>
        <authorList>
            <person name="Kim S."/>
            <person name="Heo J."/>
            <person name="Kwon S.-W."/>
        </authorList>
    </citation>
    <scope>NUCLEOTIDE SEQUENCE [LARGE SCALE GENOMIC DNA]</scope>
    <source>
        <strain evidence="1 2">KACC 18716</strain>
        <plasmid evidence="1 2">unnamed2</plasmid>
    </source>
</reference>
<dbReference type="RefSeq" id="WP_273691930.1">
    <property type="nucleotide sequence ID" value="NZ_CP117413.1"/>
</dbReference>
<dbReference type="EMBL" id="CP117413">
    <property type="protein sequence ID" value="WCT75731.1"/>
    <property type="molecule type" value="Genomic_DNA"/>
</dbReference>
<geneLocation type="plasmid" evidence="1 2">
    <name>unnamed2</name>
</geneLocation>
<dbReference type="Gene3D" id="3.30.70.120">
    <property type="match status" value="1"/>
</dbReference>
<organism evidence="1 2">
    <name type="scientific">Sphingomonas naphthae</name>
    <dbReference type="NCBI Taxonomy" id="1813468"/>
    <lineage>
        <taxon>Bacteria</taxon>
        <taxon>Pseudomonadati</taxon>
        <taxon>Pseudomonadota</taxon>
        <taxon>Alphaproteobacteria</taxon>
        <taxon>Sphingomonadales</taxon>
        <taxon>Sphingomonadaceae</taxon>
        <taxon>Sphingomonas</taxon>
    </lineage>
</organism>
<keyword evidence="1" id="KW-0614">Plasmid</keyword>
<dbReference type="Pfam" id="PF11582">
    <property type="entry name" value="DUF3240"/>
    <property type="match status" value="1"/>
</dbReference>
<dbReference type="InterPro" id="IPR021634">
    <property type="entry name" value="DUF3240"/>
</dbReference>
<proteinExistence type="predicted"/>
<keyword evidence="2" id="KW-1185">Reference proteome</keyword>
<dbReference type="Proteomes" id="UP001220395">
    <property type="component" value="Plasmid unnamed2"/>
</dbReference>
<protein>
    <submittedName>
        <fullName evidence="1">DUF3240 family protein</fullName>
    </submittedName>
</protein>
<accession>A0ABY7TSU2</accession>
<sequence>MSEILLTIHCAAADTECLVDAIRSVTRAPVHVRAEIVHGRDFADAKTAEQVTATLKRSAIELVEGAQALDDILQAVDGAKRRSPVRWYQTPVTARGRFS</sequence>
<gene>
    <name evidence="1" type="ORF">PQ455_20330</name>
</gene>